<name>A0A0C9YPY9_9AGAM</name>
<organism evidence="2 3">
    <name type="scientific">Pisolithus microcarpus 441</name>
    <dbReference type="NCBI Taxonomy" id="765257"/>
    <lineage>
        <taxon>Eukaryota</taxon>
        <taxon>Fungi</taxon>
        <taxon>Dikarya</taxon>
        <taxon>Basidiomycota</taxon>
        <taxon>Agaricomycotina</taxon>
        <taxon>Agaricomycetes</taxon>
        <taxon>Agaricomycetidae</taxon>
        <taxon>Boletales</taxon>
        <taxon>Sclerodermatineae</taxon>
        <taxon>Pisolithaceae</taxon>
        <taxon>Pisolithus</taxon>
    </lineage>
</organism>
<evidence type="ECO:0000256" key="1">
    <source>
        <dbReference type="SAM" id="MobiDB-lite"/>
    </source>
</evidence>
<evidence type="ECO:0000313" key="3">
    <source>
        <dbReference type="Proteomes" id="UP000054018"/>
    </source>
</evidence>
<feature type="region of interest" description="Disordered" evidence="1">
    <location>
        <begin position="1"/>
        <end position="51"/>
    </location>
</feature>
<feature type="compositionally biased region" description="Basic and acidic residues" evidence="1">
    <location>
        <begin position="1"/>
        <end position="14"/>
    </location>
</feature>
<gene>
    <name evidence="2" type="ORF">PISMIDRAFT_16207</name>
</gene>
<dbReference type="Proteomes" id="UP000054018">
    <property type="component" value="Unassembled WGS sequence"/>
</dbReference>
<reference evidence="2 3" key="1">
    <citation type="submission" date="2014-04" db="EMBL/GenBank/DDBJ databases">
        <authorList>
            <consortium name="DOE Joint Genome Institute"/>
            <person name="Kuo A."/>
            <person name="Kohler A."/>
            <person name="Costa M.D."/>
            <person name="Nagy L.G."/>
            <person name="Floudas D."/>
            <person name="Copeland A."/>
            <person name="Barry K.W."/>
            <person name="Cichocki N."/>
            <person name="Veneault-Fourrey C."/>
            <person name="LaButti K."/>
            <person name="Lindquist E.A."/>
            <person name="Lipzen A."/>
            <person name="Lundell T."/>
            <person name="Morin E."/>
            <person name="Murat C."/>
            <person name="Sun H."/>
            <person name="Tunlid A."/>
            <person name="Henrissat B."/>
            <person name="Grigoriev I.V."/>
            <person name="Hibbett D.S."/>
            <person name="Martin F."/>
            <person name="Nordberg H.P."/>
            <person name="Cantor M.N."/>
            <person name="Hua S.X."/>
        </authorList>
    </citation>
    <scope>NUCLEOTIDE SEQUENCE [LARGE SCALE GENOMIC DNA]</scope>
    <source>
        <strain evidence="2 3">441</strain>
    </source>
</reference>
<dbReference type="AlphaFoldDB" id="A0A0C9YPY9"/>
<protein>
    <submittedName>
        <fullName evidence="2">Uncharacterized protein</fullName>
    </submittedName>
</protein>
<dbReference type="OrthoDB" id="162969at2759"/>
<proteinExistence type="predicted"/>
<feature type="compositionally biased region" description="Polar residues" evidence="1">
    <location>
        <begin position="29"/>
        <end position="38"/>
    </location>
</feature>
<keyword evidence="3" id="KW-1185">Reference proteome</keyword>
<evidence type="ECO:0000313" key="2">
    <source>
        <dbReference type="EMBL" id="KIK15869.1"/>
    </source>
</evidence>
<reference evidence="3" key="2">
    <citation type="submission" date="2015-01" db="EMBL/GenBank/DDBJ databases">
        <title>Evolutionary Origins and Diversification of the Mycorrhizal Mutualists.</title>
        <authorList>
            <consortium name="DOE Joint Genome Institute"/>
            <consortium name="Mycorrhizal Genomics Consortium"/>
            <person name="Kohler A."/>
            <person name="Kuo A."/>
            <person name="Nagy L.G."/>
            <person name="Floudas D."/>
            <person name="Copeland A."/>
            <person name="Barry K.W."/>
            <person name="Cichocki N."/>
            <person name="Veneault-Fourrey C."/>
            <person name="LaButti K."/>
            <person name="Lindquist E.A."/>
            <person name="Lipzen A."/>
            <person name="Lundell T."/>
            <person name="Morin E."/>
            <person name="Murat C."/>
            <person name="Riley R."/>
            <person name="Ohm R."/>
            <person name="Sun H."/>
            <person name="Tunlid A."/>
            <person name="Henrissat B."/>
            <person name="Grigoriev I.V."/>
            <person name="Hibbett D.S."/>
            <person name="Martin F."/>
        </authorList>
    </citation>
    <scope>NUCLEOTIDE SEQUENCE [LARGE SCALE GENOMIC DNA]</scope>
    <source>
        <strain evidence="3">441</strain>
    </source>
</reference>
<dbReference type="HOGENOM" id="CLU_018294_8_0_1"/>
<sequence>MPAERTSDRPELKQKPRLGHAPYKPQKLGGTTKSNDNPRGSVKSLEGNPQSNLTLHDWLTVFAYIDAHPDMSQEAVVEQFKSRHDGALIFTQSTLSRKLRDCNKLEARIDQFPNALSSKRPCVVTHPDVD</sequence>
<dbReference type="EMBL" id="KN833874">
    <property type="protein sequence ID" value="KIK15869.1"/>
    <property type="molecule type" value="Genomic_DNA"/>
</dbReference>
<accession>A0A0C9YPY9</accession>